<reference evidence="5 6" key="1">
    <citation type="submission" date="2018-02" db="EMBL/GenBank/DDBJ databases">
        <title>Complete genome of the streamlined marine actinobacterium Pontimonas salivibrio CL-TW6 adapted to coastal planktonic lifestype.</title>
        <authorList>
            <person name="Cho B.C."/>
            <person name="Hardies S.C."/>
            <person name="Jang G.I."/>
            <person name="Hwang C.Y."/>
        </authorList>
    </citation>
    <scope>NUCLEOTIDE SEQUENCE [LARGE SCALE GENOMIC DNA]</scope>
    <source>
        <strain evidence="5 6">CL-TW6</strain>
    </source>
</reference>
<name>A0A2L2BN83_9MICO</name>
<sequence length="277" mass="30977">MSEPQRRPVFFISDGTGITAETLGNSLLTQFVGHYDKRRYPFVLDTTEADHVVREVHTAAEHSEPIVFLTVMDRNVRHALEGLPGIVIDLVNHGLETLESALGQTATRRYGQAHGIADAETYRDRMAAVEFALEHDDGQSLRVLGLSDVVLVGPSRCGKTPTSMYLAIHHGVRASNYPLLDEDFDAQVLPESLRELHGTLYGLVSSPQHLHQVRTERRPHSTYASLEQCRFEISAAKRLFAAHDIPYLDTSTRSIEEISTVILGFLHRLNSDNRFVP</sequence>
<proteinExistence type="predicted"/>
<dbReference type="PANTHER" id="PTHR31756:SF3">
    <property type="entry name" value="PYRUVATE, PHOSPHATE DIKINASE REGULATORY PROTEIN 1, CHLOROPLASTIC"/>
    <property type="match status" value="1"/>
</dbReference>
<keyword evidence="2" id="KW-0808">Transferase</keyword>
<dbReference type="KEGG" id="psai:C3B54_11120"/>
<dbReference type="GO" id="GO:0004674">
    <property type="term" value="F:protein serine/threonine kinase activity"/>
    <property type="evidence" value="ECO:0007669"/>
    <property type="project" value="UniProtKB-KW"/>
</dbReference>
<keyword evidence="1" id="KW-0723">Serine/threonine-protein kinase</keyword>
<evidence type="ECO:0000313" key="5">
    <source>
        <dbReference type="EMBL" id="AVG23126.1"/>
    </source>
</evidence>
<evidence type="ECO:0000256" key="2">
    <source>
        <dbReference type="ARBA" id="ARBA00022679"/>
    </source>
</evidence>
<gene>
    <name evidence="5" type="ORF">C3B54_11120</name>
</gene>
<keyword evidence="4" id="KW-0418">Kinase</keyword>
<evidence type="ECO:0000256" key="4">
    <source>
        <dbReference type="ARBA" id="ARBA00022777"/>
    </source>
</evidence>
<dbReference type="AlphaFoldDB" id="A0A2L2BN83"/>
<accession>A0A2L2BN83</accession>
<dbReference type="Proteomes" id="UP000243077">
    <property type="component" value="Chromosome"/>
</dbReference>
<dbReference type="RefSeq" id="WP_104912782.1">
    <property type="nucleotide sequence ID" value="NZ_CP026923.1"/>
</dbReference>
<evidence type="ECO:0000313" key="6">
    <source>
        <dbReference type="Proteomes" id="UP000243077"/>
    </source>
</evidence>
<dbReference type="EMBL" id="CP026923">
    <property type="protein sequence ID" value="AVG23126.1"/>
    <property type="molecule type" value="Genomic_DNA"/>
</dbReference>
<dbReference type="InterPro" id="IPR005177">
    <property type="entry name" value="Kinase-pyrophosphorylase"/>
</dbReference>
<organism evidence="5 6">
    <name type="scientific">Pontimonas salivibrio</name>
    <dbReference type="NCBI Taxonomy" id="1159327"/>
    <lineage>
        <taxon>Bacteria</taxon>
        <taxon>Bacillati</taxon>
        <taxon>Actinomycetota</taxon>
        <taxon>Actinomycetes</taxon>
        <taxon>Micrococcales</taxon>
        <taxon>Microbacteriaceae</taxon>
        <taxon>Pontimonas</taxon>
    </lineage>
</organism>
<keyword evidence="3" id="KW-0547">Nucleotide-binding</keyword>
<dbReference type="Pfam" id="PF03618">
    <property type="entry name" value="Kinase-PPPase"/>
    <property type="match status" value="1"/>
</dbReference>
<dbReference type="OrthoDB" id="3171473at2"/>
<evidence type="ECO:0000256" key="3">
    <source>
        <dbReference type="ARBA" id="ARBA00022741"/>
    </source>
</evidence>
<keyword evidence="6" id="KW-1185">Reference proteome</keyword>
<dbReference type="GO" id="GO:0005524">
    <property type="term" value="F:ATP binding"/>
    <property type="evidence" value="ECO:0007669"/>
    <property type="project" value="InterPro"/>
</dbReference>
<evidence type="ECO:0000256" key="1">
    <source>
        <dbReference type="ARBA" id="ARBA00022527"/>
    </source>
</evidence>
<protein>
    <submittedName>
        <fullName evidence="5">PEP synthetase regulatory protein</fullName>
    </submittedName>
</protein>
<dbReference type="PANTHER" id="PTHR31756">
    <property type="entry name" value="PYRUVATE, PHOSPHATE DIKINASE REGULATORY PROTEIN 1, CHLOROPLASTIC"/>
    <property type="match status" value="1"/>
</dbReference>
<dbReference type="NCBIfam" id="NF003742">
    <property type="entry name" value="PRK05339.1"/>
    <property type="match status" value="1"/>
</dbReference>